<feature type="compositionally biased region" description="Gly residues" evidence="1">
    <location>
        <begin position="571"/>
        <end position="587"/>
    </location>
</feature>
<feature type="compositionally biased region" description="Pro residues" evidence="1">
    <location>
        <begin position="481"/>
        <end position="490"/>
    </location>
</feature>
<feature type="region of interest" description="Disordered" evidence="1">
    <location>
        <begin position="59"/>
        <end position="83"/>
    </location>
</feature>
<dbReference type="GO" id="GO:0046403">
    <property type="term" value="F:polynucleotide 3'-phosphatase activity"/>
    <property type="evidence" value="ECO:0007669"/>
    <property type="project" value="TreeGrafter"/>
</dbReference>
<dbReference type="EMBL" id="JAECZO010000063">
    <property type="protein sequence ID" value="KAK7195836.1"/>
    <property type="molecule type" value="Genomic_DNA"/>
</dbReference>
<comment type="caution">
    <text evidence="3">The sequence shown here is derived from an EMBL/GenBank/DDBJ whole genome shotgun (WGS) entry which is preliminary data.</text>
</comment>
<keyword evidence="4" id="KW-1185">Reference proteome</keyword>
<feature type="region of interest" description="Disordered" evidence="1">
    <location>
        <begin position="174"/>
        <end position="194"/>
    </location>
</feature>
<feature type="domain" description="DUF7920" evidence="2">
    <location>
        <begin position="198"/>
        <end position="278"/>
    </location>
</feature>
<organism evidence="3 4">
    <name type="scientific">Novymonas esmeraldas</name>
    <dbReference type="NCBI Taxonomy" id="1808958"/>
    <lineage>
        <taxon>Eukaryota</taxon>
        <taxon>Discoba</taxon>
        <taxon>Euglenozoa</taxon>
        <taxon>Kinetoplastea</taxon>
        <taxon>Metakinetoplastina</taxon>
        <taxon>Trypanosomatida</taxon>
        <taxon>Trypanosomatidae</taxon>
        <taxon>Novymonas</taxon>
    </lineage>
</organism>
<reference evidence="3 4" key="1">
    <citation type="journal article" date="2021" name="MBio">
        <title>A New Model Trypanosomatid, Novymonas esmeraldas: Genomic Perception of Its 'Candidatus Pandoraea novymonadis' Endosymbiont.</title>
        <authorList>
            <person name="Zakharova A."/>
            <person name="Saura A."/>
            <person name="Butenko A."/>
            <person name="Podesvova L."/>
            <person name="Warmusova S."/>
            <person name="Kostygov A.Y."/>
            <person name="Nenarokova A."/>
            <person name="Lukes J."/>
            <person name="Opperdoes F.R."/>
            <person name="Yurchenko V."/>
        </authorList>
    </citation>
    <scope>NUCLEOTIDE SEQUENCE [LARGE SCALE GENOMIC DNA]</scope>
    <source>
        <strain evidence="3 4">E262AT.01</strain>
    </source>
</reference>
<evidence type="ECO:0000313" key="3">
    <source>
        <dbReference type="EMBL" id="KAK7195836.1"/>
    </source>
</evidence>
<feature type="region of interest" description="Disordered" evidence="1">
    <location>
        <begin position="466"/>
        <end position="490"/>
    </location>
</feature>
<dbReference type="GO" id="GO:0006281">
    <property type="term" value="P:DNA repair"/>
    <property type="evidence" value="ECO:0007669"/>
    <property type="project" value="TreeGrafter"/>
</dbReference>
<dbReference type="PANTHER" id="PTHR12083:SF9">
    <property type="entry name" value="BIFUNCTIONAL POLYNUCLEOTIDE PHOSPHATASE_KINASE"/>
    <property type="match status" value="1"/>
</dbReference>
<evidence type="ECO:0000256" key="1">
    <source>
        <dbReference type="SAM" id="MobiDB-lite"/>
    </source>
</evidence>
<feature type="compositionally biased region" description="Low complexity" evidence="1">
    <location>
        <begin position="280"/>
        <end position="298"/>
    </location>
</feature>
<dbReference type="Gene3D" id="3.40.50.300">
    <property type="entry name" value="P-loop containing nucleotide triphosphate hydrolases"/>
    <property type="match status" value="1"/>
</dbReference>
<dbReference type="InterPro" id="IPR057680">
    <property type="entry name" value="DUF7920"/>
</dbReference>
<feature type="region of interest" description="Disordered" evidence="1">
    <location>
        <begin position="564"/>
        <end position="588"/>
    </location>
</feature>
<dbReference type="PANTHER" id="PTHR12083">
    <property type="entry name" value="BIFUNCTIONAL POLYNUCLEOTIDE PHOSPHATASE/KINASE"/>
    <property type="match status" value="1"/>
</dbReference>
<evidence type="ECO:0000313" key="4">
    <source>
        <dbReference type="Proteomes" id="UP001430356"/>
    </source>
</evidence>
<protein>
    <recommendedName>
        <fullName evidence="2">DUF7920 domain-containing protein</fullName>
    </recommendedName>
</protein>
<feature type="domain" description="DUF7920" evidence="2">
    <location>
        <begin position="100"/>
        <end position="168"/>
    </location>
</feature>
<dbReference type="AlphaFoldDB" id="A0AAW0ERL3"/>
<feature type="compositionally biased region" description="Pro residues" evidence="1">
    <location>
        <begin position="178"/>
        <end position="193"/>
    </location>
</feature>
<dbReference type="Proteomes" id="UP001430356">
    <property type="component" value="Unassembled WGS sequence"/>
</dbReference>
<gene>
    <name evidence="3" type="ORF">NESM_000514800</name>
</gene>
<feature type="region of interest" description="Disordered" evidence="1">
    <location>
        <begin position="280"/>
        <end position="372"/>
    </location>
</feature>
<feature type="region of interest" description="Disordered" evidence="1">
    <location>
        <begin position="700"/>
        <end position="729"/>
    </location>
</feature>
<dbReference type="Pfam" id="PF25536">
    <property type="entry name" value="DUF7920"/>
    <property type="match status" value="2"/>
</dbReference>
<evidence type="ECO:0000259" key="2">
    <source>
        <dbReference type="Pfam" id="PF25536"/>
    </source>
</evidence>
<proteinExistence type="predicted"/>
<accession>A0AAW0ERL3</accession>
<name>A0AAW0ERL3_9TRYP</name>
<dbReference type="GO" id="GO:0003690">
    <property type="term" value="F:double-stranded DNA binding"/>
    <property type="evidence" value="ECO:0007669"/>
    <property type="project" value="TreeGrafter"/>
</dbReference>
<dbReference type="GO" id="GO:0046404">
    <property type="term" value="F:ATP-dependent polydeoxyribonucleotide 5'-hydroxyl-kinase activity"/>
    <property type="evidence" value="ECO:0007669"/>
    <property type="project" value="TreeGrafter"/>
</dbReference>
<dbReference type="InterPro" id="IPR027417">
    <property type="entry name" value="P-loop_NTPase"/>
</dbReference>
<sequence>MPVSLRRRTLSYAGTASRLESGGSPCSVGPEELYGAVQPPSALQLSAPCDTWAGRVNHSGSGAAEATSHTAARPPLTRSGRASHEHTLAVALSAAAHEEQRRCANTAYHVSFHGDSRVKLKPTTVELPSGVVFIVVDRFLSGNCDGVYERNRKMWDQVPVGQARVFARATAALAAGRSPPPSPPTAPLPPPHAAPSDWVRVASAVGLRKMGHWREATTVFSTHKDVARTAVALEKVDGEPGHIAAFVWGGERYWVVGCRYQHIVTRLDVPEADLMRYTAASSSGTGSSTGSSSGSSSGSSGGDGSGSASANSSSGGGVGESSSPTSPAVSNGFLADSAQASSVGQRPTPPRVHSPTSLPRKHDGAVAPPSGVASSEAVYLDLAVRMARLWRRVLEPLAATKEEEEEAAAAASSAWGDTSAAAQLHAQVAADNRSLCFDVIVSGWERLQNFSAARGFAVDAAASTTTTTATDDASDSSTATPSPPPLPPPPPSVAVPMWFYAVTWDAPLEERGWCMAVQDAFDFFERFHLPTTPRSLEVPLPSPALEELRQSVLPRGDSAGAVFYGSSSTGSGSGSGSGSGANGGANGGAAAAAPTVVQVWKCRAYPHSLERTVQEYVVTHRLCGEQLRSKMKKKVSSLSTETRLCIKQWELHRLPFLLDFALWLHREKLITQSTDLAALKVIRGHWLTYQERFQHARAMQQQQQQQRHSLRDGGLRRAGRTASSSSSCASAVTECGPSCDRNGQHAAQVNVDGVDSVLLVGPQGCGKSSMARTLYALLEEAGAVPRWLNQDEVGNRAAYLATIRRAAAPGAYSHLLLDKMNLDEKSRADYTAAGLSPALVLAWTHADGVAAMAETCCERVVQRGACHRTFCPDDVALLRPPSELPSTLSPLVLPVDAGVSSSAGVASGSTAAAAASMAQECVLHAGDAASAPSSPAAPPLSPPTRLHGILHASARRYQAPANVPLVELDVTWDRARMVAVAWEALREKGTRVLPPLTELHVAAALQTAYAYEQLLETYPARVASAILRGPASDVLRQQLHDVGQLPAIPKTQRLPPHIDVLLHDFHQRPSPTALVRYAAQVGCSRRVMVQAVVSNSKVTLLLLLLLLEPSETAVAPPEDPCGASAAPPAVREHVAVLAKAKKVTQEYCDALAQRVRDDPDEDPYCAVRWLSPPLEATFTVSLLAP</sequence>
<feature type="compositionally biased region" description="Low complexity" evidence="1">
    <location>
        <begin position="466"/>
        <end position="480"/>
    </location>
</feature>
<dbReference type="SUPFAM" id="SSF52540">
    <property type="entry name" value="P-loop containing nucleoside triphosphate hydrolases"/>
    <property type="match status" value="1"/>
</dbReference>